<accession>A0AAD1UB10</accession>
<dbReference type="GO" id="GO:0005509">
    <property type="term" value="F:calcium ion binding"/>
    <property type="evidence" value="ECO:0007669"/>
    <property type="project" value="InterPro"/>
</dbReference>
<dbReference type="InterPro" id="IPR011992">
    <property type="entry name" value="EF-hand-dom_pair"/>
</dbReference>
<evidence type="ECO:0000256" key="1">
    <source>
        <dbReference type="ARBA" id="ARBA00022837"/>
    </source>
</evidence>
<sequence length="498" mass="58055">MKLKQSSTLPINIQKISKRELKKEKIQQGEKALERLASLIDKPFRSPTDHINQLKEEEKDKNRNKNEIKRIVLESGNIRKFFNRSPKTSRNINANKFPQPGSFASTAQFKSTIDKNSPLFEKDQNFVYQSPRNKNSTIKLKAINTVQKEPFALEGFCRSSEGKRTALFLQRTKTHEVEKPKVYNKVQNQAEHLDRIKRAKSRVTTVYKKKGLFKSLTNRSPLQDKLSEIKAIDTGFKVNHIQRAMKKMQQQENLSMAQRINEQADNDNFERICTEMKHIRVDYGARRDQPKQEDAKARRRKLKNLYKPREVPEELLERPIDMFLGVRPDIVCVNKNTEKWIDKRNPKNNRAATKKTIQFAKDLFLSWDDDGSGILEEEEIVHPLLSLGLASDSAFARQLISTLDPKANKPGHDEYELTLKDFVKIFSIDKFTQKMTNMVKKESMDTLMEEFKDKVKNGDIKIKYKPKPRLNEGIPSSRPSRRCSNWSNWSDITKFTQR</sequence>
<keyword evidence="1" id="KW-0106">Calcium</keyword>
<reference evidence="4" key="1">
    <citation type="submission" date="2023-07" db="EMBL/GenBank/DDBJ databases">
        <authorList>
            <consortium name="AG Swart"/>
            <person name="Singh M."/>
            <person name="Singh A."/>
            <person name="Seah K."/>
            <person name="Emmerich C."/>
        </authorList>
    </citation>
    <scope>NUCLEOTIDE SEQUENCE</scope>
    <source>
        <strain evidence="4">DP1</strain>
    </source>
</reference>
<dbReference type="Proteomes" id="UP001295684">
    <property type="component" value="Unassembled WGS sequence"/>
</dbReference>
<dbReference type="SUPFAM" id="SSF47473">
    <property type="entry name" value="EF-hand"/>
    <property type="match status" value="1"/>
</dbReference>
<proteinExistence type="predicted"/>
<name>A0AAD1UB10_EUPCR</name>
<organism evidence="4 5">
    <name type="scientific">Euplotes crassus</name>
    <dbReference type="NCBI Taxonomy" id="5936"/>
    <lineage>
        <taxon>Eukaryota</taxon>
        <taxon>Sar</taxon>
        <taxon>Alveolata</taxon>
        <taxon>Ciliophora</taxon>
        <taxon>Intramacronucleata</taxon>
        <taxon>Spirotrichea</taxon>
        <taxon>Hypotrichia</taxon>
        <taxon>Euplotida</taxon>
        <taxon>Euplotidae</taxon>
        <taxon>Moneuplotes</taxon>
    </lineage>
</organism>
<gene>
    <name evidence="4" type="ORF">ECRASSUSDP1_LOCUS7051</name>
</gene>
<dbReference type="AlphaFoldDB" id="A0AAD1UB10"/>
<comment type="caution">
    <text evidence="4">The sequence shown here is derived from an EMBL/GenBank/DDBJ whole genome shotgun (WGS) entry which is preliminary data.</text>
</comment>
<dbReference type="InterPro" id="IPR018247">
    <property type="entry name" value="EF_Hand_1_Ca_BS"/>
</dbReference>
<dbReference type="InterPro" id="IPR002048">
    <property type="entry name" value="EF_hand_dom"/>
</dbReference>
<dbReference type="EMBL" id="CAMPGE010006857">
    <property type="protein sequence ID" value="CAI2365760.1"/>
    <property type="molecule type" value="Genomic_DNA"/>
</dbReference>
<evidence type="ECO:0000313" key="5">
    <source>
        <dbReference type="Proteomes" id="UP001295684"/>
    </source>
</evidence>
<feature type="domain" description="EF-hand" evidence="3">
    <location>
        <begin position="355"/>
        <end position="390"/>
    </location>
</feature>
<feature type="region of interest" description="Disordered" evidence="2">
    <location>
        <begin position="44"/>
        <end position="63"/>
    </location>
</feature>
<evidence type="ECO:0000313" key="4">
    <source>
        <dbReference type="EMBL" id="CAI2365760.1"/>
    </source>
</evidence>
<keyword evidence="5" id="KW-1185">Reference proteome</keyword>
<evidence type="ECO:0000256" key="2">
    <source>
        <dbReference type="SAM" id="MobiDB-lite"/>
    </source>
</evidence>
<protein>
    <recommendedName>
        <fullName evidence="3">EF-hand domain-containing protein</fullName>
    </recommendedName>
</protein>
<evidence type="ECO:0000259" key="3">
    <source>
        <dbReference type="PROSITE" id="PS50222"/>
    </source>
</evidence>
<dbReference type="PROSITE" id="PS50222">
    <property type="entry name" value="EF_HAND_2"/>
    <property type="match status" value="1"/>
</dbReference>
<dbReference type="Gene3D" id="1.10.238.10">
    <property type="entry name" value="EF-hand"/>
    <property type="match status" value="1"/>
</dbReference>
<dbReference type="PROSITE" id="PS00018">
    <property type="entry name" value="EF_HAND_1"/>
    <property type="match status" value="1"/>
</dbReference>